<feature type="coiled-coil region" evidence="1">
    <location>
        <begin position="71"/>
        <end position="98"/>
    </location>
</feature>
<sequence>MRTVKVVYVNYIGDVYELQRKVSMDGSYYFVNLNGELRCTLDLNKPFPVSALPRGAKRIGEQDINKKDLTLGKLIKTQNELQDKIASLEDASREIGEDIFEMFKNLPEEEIHTYYRMMNKENESYIRFEIFKEFVLHNKSNGGN</sequence>
<dbReference type="OrthoDB" id="28707at10239"/>
<name>A0A024B008_9CAUD</name>
<evidence type="ECO:0000313" key="2">
    <source>
        <dbReference type="EMBL" id="AHZ09964.1"/>
    </source>
</evidence>
<protein>
    <submittedName>
        <fullName evidence="2">Uncharacterized protein</fullName>
    </submittedName>
</protein>
<dbReference type="KEGG" id="vg:19525581"/>
<organism evidence="2 3">
    <name type="scientific">Bacillus phage Evoli</name>
    <dbReference type="NCBI Taxonomy" id="1486658"/>
    <lineage>
        <taxon>Viruses</taxon>
        <taxon>Duplodnaviria</taxon>
        <taxon>Heunggongvirae</taxon>
        <taxon>Uroviricota</taxon>
        <taxon>Caudoviricetes</taxon>
        <taxon>Herelleviridae</taxon>
        <taxon>Bastillevirinae</taxon>
        <taxon>Bastillevirus</taxon>
        <taxon>Bastillevirus evoli</taxon>
    </lineage>
</organism>
<keyword evidence="3" id="KW-1185">Reference proteome</keyword>
<evidence type="ECO:0000256" key="1">
    <source>
        <dbReference type="SAM" id="Coils"/>
    </source>
</evidence>
<dbReference type="RefSeq" id="YP_009035761.1">
    <property type="nucleotide sequence ID" value="NC_024207.1"/>
</dbReference>
<accession>A0A024B008</accession>
<dbReference type="GeneID" id="19525581"/>
<reference evidence="3" key="1">
    <citation type="submission" date="2014-09" db="EMBL/GenBank/DDBJ databases">
        <authorList>
            <person name="Sauder A.B."/>
            <person name="McKenzie Q.R."/>
            <person name="Temple L.M."/>
            <person name="Alexis B.K."/>
            <person name="Al-Atrache Z."/>
            <person name="Lewis L.O."/>
            <person name="Loesser-Casey K.E."/>
            <person name="Mitchell K.J."/>
        </authorList>
    </citation>
    <scope>NUCLEOTIDE SEQUENCE [LARGE SCALE GENOMIC DNA]</scope>
</reference>
<dbReference type="Proteomes" id="UP000026901">
    <property type="component" value="Segment"/>
</dbReference>
<dbReference type="EMBL" id="KJ489398">
    <property type="protein sequence ID" value="AHZ09964.1"/>
    <property type="molecule type" value="Genomic_DNA"/>
</dbReference>
<keyword evidence="1" id="KW-0175">Coiled coil</keyword>
<proteinExistence type="predicted"/>
<evidence type="ECO:0000313" key="3">
    <source>
        <dbReference type="Proteomes" id="UP000026901"/>
    </source>
</evidence>